<feature type="compositionally biased region" description="Basic and acidic residues" evidence="1">
    <location>
        <begin position="545"/>
        <end position="565"/>
    </location>
</feature>
<evidence type="ECO:0000313" key="3">
    <source>
        <dbReference type="Proteomes" id="UP000310200"/>
    </source>
</evidence>
<organism evidence="2 3">
    <name type="scientific">Temnothorax longispinosus</name>
    <dbReference type="NCBI Taxonomy" id="300112"/>
    <lineage>
        <taxon>Eukaryota</taxon>
        <taxon>Metazoa</taxon>
        <taxon>Ecdysozoa</taxon>
        <taxon>Arthropoda</taxon>
        <taxon>Hexapoda</taxon>
        <taxon>Insecta</taxon>
        <taxon>Pterygota</taxon>
        <taxon>Neoptera</taxon>
        <taxon>Endopterygota</taxon>
        <taxon>Hymenoptera</taxon>
        <taxon>Apocrita</taxon>
        <taxon>Aculeata</taxon>
        <taxon>Formicoidea</taxon>
        <taxon>Formicidae</taxon>
        <taxon>Myrmicinae</taxon>
        <taxon>Temnothorax</taxon>
    </lineage>
</organism>
<reference evidence="2 3" key="1">
    <citation type="journal article" date="2019" name="Philos. Trans. R. Soc. Lond., B, Biol. Sci.">
        <title>Ant behaviour and brain gene expression of defending hosts depend on the ecological success of the intruding social parasite.</title>
        <authorList>
            <person name="Kaur R."/>
            <person name="Stoldt M."/>
            <person name="Jongepier E."/>
            <person name="Feldmeyer B."/>
            <person name="Menzel F."/>
            <person name="Bornberg-Bauer E."/>
            <person name="Foitzik S."/>
        </authorList>
    </citation>
    <scope>NUCLEOTIDE SEQUENCE [LARGE SCALE GENOMIC DNA]</scope>
    <source>
        <tissue evidence="2">Whole body</tissue>
    </source>
</reference>
<keyword evidence="3" id="KW-1185">Reference proteome</keyword>
<sequence length="863" mass="100139">METTAERTKDRGTIVLPVRFARADNFIAARARWKSYISRVSYNDFPYFPYWRYSGGGIKASRERYRGSRVPREFSHRFHVTNALRVLHDFPDNAKPISVCGSRFARTLSVADNYIFPPRRGVRPIKRHGHGRRRVASVRRPKDRPRGSSRIRLETDRIRRIDRDRVRRRKAMSEFVKTHGNTNKCKKRWRVERETEEKSERQAMPQQKTIVVPPEGNVNFCAVGQCYRRRAQSAARQNFVRFYMRIGWSSSTRDPSLYPPPRCRTATSRASRAVCLHLGPCRREAYSPLPRTHLHLEKPTEFLCCLDPKTKTSAFLPIIGNKVAEPEANRREDKQSERERKGRKRSIPILETGKAASSAPPRRLPVFEDEDKVDTAKNLDQAYSTRLLRQRRQWRLKRRRPDDPAFMCTRCREEREKVRCRRTLFASFIRRTRVNEETRVSAGRKAAEYNEQPSGTPREFPPRPLARPPTMAAIIRETLLKIKKRNRALGSTANGNALKKRDERKERISYARKDTELFRAAVVSMTSNTWPFVERRRKKKKKQKTRDGKNGERDANIFDSRRSQRGESVQKVSLRQRQVTTYTHEGGIQGGGELPGRDLRLGRHLPDIPIGTFVSLIDATRARVYFPKCPRFDNRLSVAPYVLFTCRTNLTRRSFGRFFHSLREREVHQVLRQRGQLQRVDIRTREMAQVGTTKSYSRGTYKLNRVSVLLALIAQVCLSTRATNLRGDRAHRPSMPYVCTNMSVKLTRRGMTISRRQTSQRARHNGPAFFPRKRSDGINEKLTQVHAETTSTRVLVTKHVVAVKKLNSRRSFCPLTHTLVAPFFRARSAESHSEGNTPGGEERRESKRFSLFIPAIISDNVAR</sequence>
<evidence type="ECO:0000256" key="1">
    <source>
        <dbReference type="SAM" id="MobiDB-lite"/>
    </source>
</evidence>
<dbReference type="EMBL" id="QBLH01002300">
    <property type="protein sequence ID" value="TGZ48859.1"/>
    <property type="molecule type" value="Genomic_DNA"/>
</dbReference>
<feature type="compositionally biased region" description="Basic and acidic residues" evidence="1">
    <location>
        <begin position="326"/>
        <end position="340"/>
    </location>
</feature>
<protein>
    <submittedName>
        <fullName evidence="2">Uncharacterized protein</fullName>
    </submittedName>
</protein>
<feature type="region of interest" description="Disordered" evidence="1">
    <location>
        <begin position="753"/>
        <end position="774"/>
    </location>
</feature>
<feature type="compositionally biased region" description="Basic residues" evidence="1">
    <location>
        <begin position="535"/>
        <end position="544"/>
    </location>
</feature>
<gene>
    <name evidence="2" type="ORF">DBV15_08121</name>
</gene>
<name>A0A4S2KLI7_9HYME</name>
<evidence type="ECO:0000313" key="2">
    <source>
        <dbReference type="EMBL" id="TGZ48859.1"/>
    </source>
</evidence>
<feature type="region of interest" description="Disordered" evidence="1">
    <location>
        <begin position="440"/>
        <end position="465"/>
    </location>
</feature>
<accession>A0A4S2KLI7</accession>
<comment type="caution">
    <text evidence="2">The sequence shown here is derived from an EMBL/GenBank/DDBJ whole genome shotgun (WGS) entry which is preliminary data.</text>
</comment>
<dbReference type="Proteomes" id="UP000310200">
    <property type="component" value="Unassembled WGS sequence"/>
</dbReference>
<feature type="region of interest" description="Disordered" evidence="1">
    <location>
        <begin position="533"/>
        <end position="575"/>
    </location>
</feature>
<dbReference type="AlphaFoldDB" id="A0A4S2KLI7"/>
<feature type="region of interest" description="Disordered" evidence="1">
    <location>
        <begin position="326"/>
        <end position="362"/>
    </location>
</feature>
<proteinExistence type="predicted"/>
<feature type="region of interest" description="Disordered" evidence="1">
    <location>
        <begin position="121"/>
        <end position="149"/>
    </location>
</feature>
<feature type="compositionally biased region" description="Polar residues" evidence="1">
    <location>
        <begin position="566"/>
        <end position="575"/>
    </location>
</feature>